<dbReference type="RefSeq" id="WP_143022452.1">
    <property type="nucleotide sequence ID" value="NZ_FNFB01000066.1"/>
</dbReference>
<dbReference type="EMBL" id="FNFB01000066">
    <property type="protein sequence ID" value="SDM38328.1"/>
    <property type="molecule type" value="Genomic_DNA"/>
</dbReference>
<evidence type="ECO:0000256" key="1">
    <source>
        <dbReference type="SAM" id="Phobius"/>
    </source>
</evidence>
<protein>
    <submittedName>
        <fullName evidence="2">Uncharacterized protein</fullName>
    </submittedName>
</protein>
<keyword evidence="1" id="KW-0472">Membrane</keyword>
<proteinExistence type="predicted"/>
<feature type="transmembrane region" description="Helical" evidence="1">
    <location>
        <begin position="7"/>
        <end position="28"/>
    </location>
</feature>
<organism evidence="2 3">
    <name type="scientific">Nonomuraea maritima</name>
    <dbReference type="NCBI Taxonomy" id="683260"/>
    <lineage>
        <taxon>Bacteria</taxon>
        <taxon>Bacillati</taxon>
        <taxon>Actinomycetota</taxon>
        <taxon>Actinomycetes</taxon>
        <taxon>Streptosporangiales</taxon>
        <taxon>Streptosporangiaceae</taxon>
        <taxon>Nonomuraea</taxon>
    </lineage>
</organism>
<dbReference type="Proteomes" id="UP000198683">
    <property type="component" value="Unassembled WGS sequence"/>
</dbReference>
<sequence>MRILVGCLAAVVMAPFVGFFLLIAIPMWRDNARFDDFQERVLAYPLPPQTRIKGDIDATFGRNSSGNGDYCEYGVQMVLQTALSQKEIRAYYSKAAITGADGRDEAEVSMDFGDDSDNGGAVTVKFTDLTHSDWNVTCS</sequence>
<name>A0A1G9SSA7_9ACTN</name>
<evidence type="ECO:0000313" key="3">
    <source>
        <dbReference type="Proteomes" id="UP000198683"/>
    </source>
</evidence>
<gene>
    <name evidence="2" type="ORF">SAMN05421874_1662</name>
</gene>
<keyword evidence="1" id="KW-0812">Transmembrane</keyword>
<reference evidence="2 3" key="1">
    <citation type="submission" date="2016-10" db="EMBL/GenBank/DDBJ databases">
        <authorList>
            <person name="de Groot N.N."/>
        </authorList>
    </citation>
    <scope>NUCLEOTIDE SEQUENCE [LARGE SCALE GENOMIC DNA]</scope>
    <source>
        <strain evidence="2 3">CGMCC 4.5681</strain>
    </source>
</reference>
<evidence type="ECO:0000313" key="2">
    <source>
        <dbReference type="EMBL" id="SDM38328.1"/>
    </source>
</evidence>
<keyword evidence="3" id="KW-1185">Reference proteome</keyword>
<dbReference type="AlphaFoldDB" id="A0A1G9SSA7"/>
<dbReference type="OrthoDB" id="3539377at2"/>
<keyword evidence="1" id="KW-1133">Transmembrane helix</keyword>
<accession>A0A1G9SSA7</accession>